<name>A0A0F9UIN9_9ZZZZ</name>
<comment type="caution">
    <text evidence="1">The sequence shown here is derived from an EMBL/GenBank/DDBJ whole genome shotgun (WGS) entry which is preliminary data.</text>
</comment>
<reference evidence="1" key="1">
    <citation type="journal article" date="2015" name="Nature">
        <title>Complex archaea that bridge the gap between prokaryotes and eukaryotes.</title>
        <authorList>
            <person name="Spang A."/>
            <person name="Saw J.H."/>
            <person name="Jorgensen S.L."/>
            <person name="Zaremba-Niedzwiedzka K."/>
            <person name="Martijn J."/>
            <person name="Lind A.E."/>
            <person name="van Eijk R."/>
            <person name="Schleper C."/>
            <person name="Guy L."/>
            <person name="Ettema T.J."/>
        </authorList>
    </citation>
    <scope>NUCLEOTIDE SEQUENCE</scope>
</reference>
<organism evidence="1">
    <name type="scientific">marine sediment metagenome</name>
    <dbReference type="NCBI Taxonomy" id="412755"/>
    <lineage>
        <taxon>unclassified sequences</taxon>
        <taxon>metagenomes</taxon>
        <taxon>ecological metagenomes</taxon>
    </lineage>
</organism>
<evidence type="ECO:0000313" key="1">
    <source>
        <dbReference type="EMBL" id="KKN61101.1"/>
    </source>
</evidence>
<dbReference type="PROSITE" id="PS51257">
    <property type="entry name" value="PROKAR_LIPOPROTEIN"/>
    <property type="match status" value="1"/>
</dbReference>
<dbReference type="EMBL" id="LAZR01000671">
    <property type="protein sequence ID" value="KKN61101.1"/>
    <property type="molecule type" value="Genomic_DNA"/>
</dbReference>
<sequence>MRFNARRLIRKSISPSAALALVAAVALFGCKGDEGEDPLFVSGQEMMKARWENRRDEHQGVRVLRLRVAVVDVPIGLSSASEDVWSTVDEDVVSPVQSVNFTANGLRVGVGSLEQWDRLAGALGELAGRPVRQTITIGALSQPITVALKERQGPKTLFIVHRDGTLSGRDIPAGDYLLAMLCATKPGQLNQLTITGQPQIRSRRRRARIRNVQGRTSVARRPTLTGLESMTFQLTISTGSFILIGPSGRASEPNTVGHQFLVKTKGGLPVETLLILIPEIVET</sequence>
<proteinExistence type="predicted"/>
<protein>
    <submittedName>
        <fullName evidence="1">Uncharacterized protein</fullName>
    </submittedName>
</protein>
<accession>A0A0F9UIN9</accession>
<dbReference type="AlphaFoldDB" id="A0A0F9UIN9"/>
<gene>
    <name evidence="1" type="ORF">LCGC14_0525200</name>
</gene>